<dbReference type="AlphaFoldDB" id="A0A6F9DH60"/>
<dbReference type="PANTHER" id="PTHR31094:SF2">
    <property type="entry name" value="RIKEN CDNA 2310061I04 GENE"/>
    <property type="match status" value="1"/>
</dbReference>
<gene>
    <name evidence="1" type="primary">LOC100182736</name>
</gene>
<dbReference type="EMBL" id="LR786890">
    <property type="protein sequence ID" value="CAB3262752.1"/>
    <property type="molecule type" value="mRNA"/>
</dbReference>
<sequence>MALGYARIRQAFTTLPLNYLHMNAHYQTIRKQGNTKLQVFYQQQISLLYHSASKWVQPDTTDDVIEALPNVQCMSCMNPRKQEFIPFKSNTILKTLSGLNQETAFLNKETSETFIPILKAFGTEMTQTLPENDPVQTFLSTFNKKLTIESCVLMQKELNFGSSHMHNIHVSRINSATPQTQSDKQPADDPLQKFHVLREKLQNEIPMFLSNSNQWHDFDDYTSDIQLYVTLKKSSFKCKGLWRYKRILSSFRRMCSWYLCHANLELLSISENEEQKTLEARWRVVGWSLLSMLSTFVLKMPTNPKYYDYVSTLHVNDDGQIFRHDVTKLRRVQDGLTIRSKLEVLKSGGMRAAALVNRLTPHLTKSNKDFIKSKQCPL</sequence>
<reference evidence="1" key="1">
    <citation type="submission" date="2020-04" db="EMBL/GenBank/DDBJ databases">
        <authorList>
            <person name="Neveu A P."/>
        </authorList>
    </citation>
    <scope>NUCLEOTIDE SEQUENCE</scope>
    <source>
        <tissue evidence="1">Whole embryo</tissue>
    </source>
</reference>
<dbReference type="Pfam" id="PF10184">
    <property type="entry name" value="DUF2358"/>
    <property type="match status" value="1"/>
</dbReference>
<dbReference type="InterPro" id="IPR018790">
    <property type="entry name" value="DUF2358"/>
</dbReference>
<dbReference type="PANTHER" id="PTHR31094">
    <property type="entry name" value="RIKEN CDNA 2310061I04 GENE"/>
    <property type="match status" value="1"/>
</dbReference>
<name>A0A6F9DH60_9ASCI</name>
<organism evidence="1">
    <name type="scientific">Phallusia mammillata</name>
    <dbReference type="NCBI Taxonomy" id="59560"/>
    <lineage>
        <taxon>Eukaryota</taxon>
        <taxon>Metazoa</taxon>
        <taxon>Chordata</taxon>
        <taxon>Tunicata</taxon>
        <taxon>Ascidiacea</taxon>
        <taxon>Phlebobranchia</taxon>
        <taxon>Ascidiidae</taxon>
        <taxon>Phallusia</taxon>
    </lineage>
</organism>
<accession>A0A6F9DH60</accession>
<evidence type="ECO:0000313" key="1">
    <source>
        <dbReference type="EMBL" id="CAB3262752.1"/>
    </source>
</evidence>
<protein>
    <submittedName>
        <fullName evidence="1">Uncharacterized protein LOC100182736</fullName>
    </submittedName>
</protein>
<proteinExistence type="evidence at transcript level"/>